<dbReference type="OrthoDB" id="2325716at2759"/>
<dbReference type="InterPro" id="IPR007111">
    <property type="entry name" value="NACHT_NTPase"/>
</dbReference>
<dbReference type="Pfam" id="PF05729">
    <property type="entry name" value="NACHT"/>
    <property type="match status" value="1"/>
</dbReference>
<organism evidence="4 5">
    <name type="scientific">Branchiostoma lanceolatum</name>
    <name type="common">Common lancelet</name>
    <name type="synonym">Amphioxus lanceolatum</name>
    <dbReference type="NCBI Taxonomy" id="7740"/>
    <lineage>
        <taxon>Eukaryota</taxon>
        <taxon>Metazoa</taxon>
        <taxon>Chordata</taxon>
        <taxon>Cephalochordata</taxon>
        <taxon>Leptocardii</taxon>
        <taxon>Amphioxiformes</taxon>
        <taxon>Branchiostomatidae</taxon>
        <taxon>Branchiostoma</taxon>
    </lineage>
</organism>
<reference evidence="4" key="1">
    <citation type="submission" date="2022-01" db="EMBL/GenBank/DDBJ databases">
        <authorList>
            <person name="Braso-Vives M."/>
        </authorList>
    </citation>
    <scope>NUCLEOTIDE SEQUENCE</scope>
</reference>
<dbReference type="InterPro" id="IPR025139">
    <property type="entry name" value="DUF4062"/>
</dbReference>
<dbReference type="SUPFAM" id="SSF52540">
    <property type="entry name" value="P-loop containing nucleoside triphosphate hydrolases"/>
    <property type="match status" value="1"/>
</dbReference>
<evidence type="ECO:0000313" key="5">
    <source>
        <dbReference type="Proteomes" id="UP000838412"/>
    </source>
</evidence>
<dbReference type="PROSITE" id="PS00675">
    <property type="entry name" value="SIGMA54_INTERACT_1"/>
    <property type="match status" value="1"/>
</dbReference>
<protein>
    <submittedName>
        <fullName evidence="4">TEP1 protein</fullName>
    </submittedName>
</protein>
<evidence type="ECO:0000256" key="1">
    <source>
        <dbReference type="ARBA" id="ARBA00022737"/>
    </source>
</evidence>
<name>A0A8K0EFW9_BRALA</name>
<evidence type="ECO:0000313" key="4">
    <source>
        <dbReference type="EMBL" id="CAH1246985.1"/>
    </source>
</evidence>
<dbReference type="InterPro" id="IPR051191">
    <property type="entry name" value="DCAF12"/>
</dbReference>
<dbReference type="Pfam" id="PF13271">
    <property type="entry name" value="DUF4062"/>
    <property type="match status" value="1"/>
</dbReference>
<dbReference type="InterPro" id="IPR025662">
    <property type="entry name" value="Sigma_54_int_dom_ATP-bd_1"/>
</dbReference>
<proteinExistence type="predicted"/>
<dbReference type="PANTHER" id="PTHR19860:SF42">
    <property type="entry name" value="RING-TYPE DOMAIN-CONTAINING PROTEIN"/>
    <property type="match status" value="1"/>
</dbReference>
<sequence>MGCCQSKVTANRPAIDPGNCDLHKEGTSKQDGGDGIFDTVEAVVREPLSALPFEHSQSWPSSNHHGSAERCSARFRKGALDEETIDVEKTVSTCWDEIGKQCRICQREQGKGPSPVQGGWQVVRVFVSSTFADFHSEREALVKKVFPELHEWCKGRQLHLVECDLRWGVPKDSTSQTTISICLEELDRCLKETDGQPFFLAMLGERYGWIPSLQDVSSEIREKYSWVDHLSITHMEIVQGAVRSNNPNAAFFLRDPGFLKDVPQDQLRNFVDTAELNTQQQKELKSYLRTKFPNQVHSYKCKLDSVTEAEAQLSGLGKFCKQAVKFLKTVIDRRYPESRGNLSIRDQAALPHTTFMEEKGRFLTGRDAEMQRVVKFALSHWVSEPYKEVCKVNDLPDVSSDVPGAEEPPVWFGASLEPEPASRDRTLMVVLGESGTGKSLFMARCAMEIRKKTKNFLYHFVGCCPESLDVNNILLRLRGHMEIDQCDIAGEFGDVKRVTLKRKPSNYLNKCPLNKNRLVILIDAINQISDSKTPCHLEWLPPALPSNVRCIVSTSMDPATLRKLRERQPPPCEMKLLDLDQQARRNIATAYFKEYNKILDDEQLDLLTSSAGAGNPVWLAMACEELRVFGDFSRLTEKIKCLPASMEGLMHICITRVVKEDDTGCVEKMLCLIECSQLGLQEPELQVLLGDPETATPLPALTWGQVLRSLRRFLRNTAGYQNLPVLGFFHHSVSKVVQNSLIRTSAVRQSYHNVLAAYYQGQCAVQQLVARKLPYQLQKTGMSGKLVEFLQKDPRSLYMTAADRQKYMNGVRCSNKIPAEELDLRTAIVLCKMCAARNKVFIPSKELNKDVCVICGLKTTKAPNQQVYFCALHDPPDTEGKDWCISCQTSGKKAMSSSRAHLCVQCSSDSLENTCAKLLV</sequence>
<dbReference type="EMBL" id="OV696700">
    <property type="protein sequence ID" value="CAH1246985.1"/>
    <property type="molecule type" value="Genomic_DNA"/>
</dbReference>
<evidence type="ECO:0000259" key="2">
    <source>
        <dbReference type="Pfam" id="PF05729"/>
    </source>
</evidence>
<dbReference type="Proteomes" id="UP000838412">
    <property type="component" value="Chromosome 15"/>
</dbReference>
<dbReference type="AlphaFoldDB" id="A0A8K0EFW9"/>
<dbReference type="Gene3D" id="3.40.50.300">
    <property type="entry name" value="P-loop containing nucleotide triphosphate hydrolases"/>
    <property type="match status" value="1"/>
</dbReference>
<dbReference type="GO" id="GO:0080008">
    <property type="term" value="C:Cul4-RING E3 ubiquitin ligase complex"/>
    <property type="evidence" value="ECO:0007669"/>
    <property type="project" value="TreeGrafter"/>
</dbReference>
<accession>A0A8K0EFW9</accession>
<keyword evidence="5" id="KW-1185">Reference proteome</keyword>
<gene>
    <name evidence="4" type="primary">TEP1</name>
    <name evidence="4" type="ORF">BLAG_LOCUS8793</name>
</gene>
<evidence type="ECO:0000259" key="3">
    <source>
        <dbReference type="Pfam" id="PF13271"/>
    </source>
</evidence>
<feature type="domain" description="NACHT" evidence="2">
    <location>
        <begin position="427"/>
        <end position="594"/>
    </location>
</feature>
<feature type="domain" description="DUF4062" evidence="3">
    <location>
        <begin position="124"/>
        <end position="221"/>
    </location>
</feature>
<dbReference type="InterPro" id="IPR027417">
    <property type="entry name" value="P-loop_NTPase"/>
</dbReference>
<keyword evidence="1" id="KW-0677">Repeat</keyword>
<dbReference type="PANTHER" id="PTHR19860">
    <property type="entry name" value="DDB1- AND CUL4-ASSOCIATED FACTOR 12-RELATED"/>
    <property type="match status" value="1"/>
</dbReference>